<feature type="domain" description="Calcineurin-like phosphoesterase" evidence="1">
    <location>
        <begin position="51"/>
        <end position="264"/>
    </location>
</feature>
<dbReference type="Gene3D" id="3.60.21.10">
    <property type="match status" value="1"/>
</dbReference>
<accession>A0ABS3CKY4</accession>
<evidence type="ECO:0000259" key="1">
    <source>
        <dbReference type="Pfam" id="PF00149"/>
    </source>
</evidence>
<dbReference type="InterPro" id="IPR051918">
    <property type="entry name" value="STPP_CPPED1"/>
</dbReference>
<dbReference type="Pfam" id="PF00149">
    <property type="entry name" value="Metallophos"/>
    <property type="match status" value="1"/>
</dbReference>
<evidence type="ECO:0000313" key="3">
    <source>
        <dbReference type="Proteomes" id="UP000664480"/>
    </source>
</evidence>
<name>A0ABS3CKY4_9BACT</name>
<reference evidence="2 3" key="1">
    <citation type="submission" date="2021-03" db="EMBL/GenBank/DDBJ databases">
        <title>novel species isolated from a fishpond in China.</title>
        <authorList>
            <person name="Lu H."/>
            <person name="Cai Z."/>
        </authorList>
    </citation>
    <scope>NUCLEOTIDE SEQUENCE [LARGE SCALE GENOMIC DNA]</scope>
    <source>
        <strain evidence="2 3">YJ13C</strain>
    </source>
</reference>
<sequence>MKAPYVLFILSLVSFGCETPKEQKPIFKHDIPSGPTPWNSDSFELEEEDFTFAIISDLTGGERPNIYATAVGQLNRLDPTFVLSVGDLIEGGTEDTAQLEKEWESFDGRTSFLNMPFFHLGGNHDLTNPVMRRFWENRFGRRYYHFVYENVLFLMLDSEDYEEQRMMEIYEARAKALQIINGEIEGVYEESDYYKMPERNLGGMSDDQVAYFKSVLEKYSEVKWTFLLMHKPLWMHEDNKGLERLEALLADRPYTVFNGHVHSYSHRKRLGKDYIMLGTTGGSQNPRDSMAFDEVTLVRMDKEPVITTLKMAGILDETGKVDVVYDSLYQGKKEF</sequence>
<dbReference type="InterPro" id="IPR004843">
    <property type="entry name" value="Calcineurin-like_PHP"/>
</dbReference>
<dbReference type="InterPro" id="IPR029052">
    <property type="entry name" value="Metallo-depent_PP-like"/>
</dbReference>
<keyword evidence="3" id="KW-1185">Reference proteome</keyword>
<gene>
    <name evidence="2" type="ORF">J0A69_19975</name>
</gene>
<dbReference type="PANTHER" id="PTHR43143">
    <property type="entry name" value="METALLOPHOSPHOESTERASE, CALCINEURIN SUPERFAMILY"/>
    <property type="match status" value="1"/>
</dbReference>
<protein>
    <submittedName>
        <fullName evidence="2">Metallophosphoesterase</fullName>
    </submittedName>
</protein>
<organism evidence="2 3">
    <name type="scientific">Algoriphagus pacificus</name>
    <dbReference type="NCBI Taxonomy" id="2811234"/>
    <lineage>
        <taxon>Bacteria</taxon>
        <taxon>Pseudomonadati</taxon>
        <taxon>Bacteroidota</taxon>
        <taxon>Cytophagia</taxon>
        <taxon>Cytophagales</taxon>
        <taxon>Cyclobacteriaceae</taxon>
        <taxon>Algoriphagus</taxon>
    </lineage>
</organism>
<dbReference type="SUPFAM" id="SSF56300">
    <property type="entry name" value="Metallo-dependent phosphatases"/>
    <property type="match status" value="1"/>
</dbReference>
<dbReference type="Proteomes" id="UP000664480">
    <property type="component" value="Unassembled WGS sequence"/>
</dbReference>
<dbReference type="PROSITE" id="PS51257">
    <property type="entry name" value="PROKAR_LIPOPROTEIN"/>
    <property type="match status" value="1"/>
</dbReference>
<comment type="caution">
    <text evidence="2">The sequence shown here is derived from an EMBL/GenBank/DDBJ whole genome shotgun (WGS) entry which is preliminary data.</text>
</comment>
<proteinExistence type="predicted"/>
<evidence type="ECO:0000313" key="2">
    <source>
        <dbReference type="EMBL" id="MBN7817732.1"/>
    </source>
</evidence>
<dbReference type="EMBL" id="JAFKCU010000007">
    <property type="protein sequence ID" value="MBN7817732.1"/>
    <property type="molecule type" value="Genomic_DNA"/>
</dbReference>
<dbReference type="PANTHER" id="PTHR43143:SF1">
    <property type="entry name" value="SERINE_THREONINE-PROTEIN PHOSPHATASE CPPED1"/>
    <property type="match status" value="1"/>
</dbReference>
<dbReference type="RefSeq" id="WP_206588399.1">
    <property type="nucleotide sequence ID" value="NZ_JAFKCU010000007.1"/>
</dbReference>